<comment type="caution">
    <text evidence="1">The sequence shown here is derived from an EMBL/GenBank/DDBJ whole genome shotgun (WGS) entry which is preliminary data.</text>
</comment>
<protein>
    <submittedName>
        <fullName evidence="1">Uncharacterized protein</fullName>
    </submittedName>
</protein>
<evidence type="ECO:0000313" key="3">
    <source>
        <dbReference type="Proteomes" id="UP001152797"/>
    </source>
</evidence>
<proteinExistence type="predicted"/>
<evidence type="ECO:0000313" key="2">
    <source>
        <dbReference type="EMBL" id="CAL4799203.1"/>
    </source>
</evidence>
<dbReference type="AlphaFoldDB" id="A0A9P1GFD1"/>
<name>A0A9P1GFD1_9DINO</name>
<sequence>MATKAFPSTATSAKVLVDVRCPLPPEILGAPLLSSRVYILVFRMAMEHRCLPCSHLRFSTLCRGYAGFSFDLNGLRLDDLDDLDDLEGVHRLWSFYVWMRPMPLWTRPEFLDA</sequence>
<evidence type="ECO:0000313" key="1">
    <source>
        <dbReference type="EMBL" id="CAI4011891.1"/>
    </source>
</evidence>
<reference evidence="1" key="1">
    <citation type="submission" date="2022-10" db="EMBL/GenBank/DDBJ databases">
        <authorList>
            <person name="Chen Y."/>
            <person name="Dougan E. K."/>
            <person name="Chan C."/>
            <person name="Rhodes N."/>
            <person name="Thang M."/>
        </authorList>
    </citation>
    <scope>NUCLEOTIDE SEQUENCE</scope>
</reference>
<dbReference type="Proteomes" id="UP001152797">
    <property type="component" value="Unassembled WGS sequence"/>
</dbReference>
<dbReference type="EMBL" id="CAMXCT020005268">
    <property type="protein sequence ID" value="CAL1165266.1"/>
    <property type="molecule type" value="Genomic_DNA"/>
</dbReference>
<dbReference type="EMBL" id="CAMXCT030005268">
    <property type="protein sequence ID" value="CAL4799203.1"/>
    <property type="molecule type" value="Genomic_DNA"/>
</dbReference>
<gene>
    <name evidence="1" type="ORF">C1SCF055_LOCUS37008</name>
</gene>
<reference evidence="2 3" key="2">
    <citation type="submission" date="2024-05" db="EMBL/GenBank/DDBJ databases">
        <authorList>
            <person name="Chen Y."/>
            <person name="Shah S."/>
            <person name="Dougan E. K."/>
            <person name="Thang M."/>
            <person name="Chan C."/>
        </authorList>
    </citation>
    <scope>NUCLEOTIDE SEQUENCE [LARGE SCALE GENOMIC DNA]</scope>
</reference>
<dbReference type="EMBL" id="CAMXCT010005268">
    <property type="protein sequence ID" value="CAI4011891.1"/>
    <property type="molecule type" value="Genomic_DNA"/>
</dbReference>
<accession>A0A9P1GFD1</accession>
<organism evidence="1">
    <name type="scientific">Cladocopium goreaui</name>
    <dbReference type="NCBI Taxonomy" id="2562237"/>
    <lineage>
        <taxon>Eukaryota</taxon>
        <taxon>Sar</taxon>
        <taxon>Alveolata</taxon>
        <taxon>Dinophyceae</taxon>
        <taxon>Suessiales</taxon>
        <taxon>Symbiodiniaceae</taxon>
        <taxon>Cladocopium</taxon>
    </lineage>
</organism>
<keyword evidence="3" id="KW-1185">Reference proteome</keyword>